<proteinExistence type="predicted"/>
<evidence type="ECO:0008006" key="4">
    <source>
        <dbReference type="Google" id="ProtNLM"/>
    </source>
</evidence>
<comment type="caution">
    <text evidence="2">The sequence shown here is derived from an EMBL/GenBank/DDBJ whole genome shotgun (WGS) entry which is preliminary data.</text>
</comment>
<evidence type="ECO:0000256" key="1">
    <source>
        <dbReference type="SAM" id="SignalP"/>
    </source>
</evidence>
<evidence type="ECO:0000313" key="3">
    <source>
        <dbReference type="Proteomes" id="UP001443914"/>
    </source>
</evidence>
<gene>
    <name evidence="2" type="ORF">RND81_12G241800</name>
</gene>
<evidence type="ECO:0000313" key="2">
    <source>
        <dbReference type="EMBL" id="KAK9674577.1"/>
    </source>
</evidence>
<organism evidence="2 3">
    <name type="scientific">Saponaria officinalis</name>
    <name type="common">Common soapwort</name>
    <name type="synonym">Lychnis saponaria</name>
    <dbReference type="NCBI Taxonomy" id="3572"/>
    <lineage>
        <taxon>Eukaryota</taxon>
        <taxon>Viridiplantae</taxon>
        <taxon>Streptophyta</taxon>
        <taxon>Embryophyta</taxon>
        <taxon>Tracheophyta</taxon>
        <taxon>Spermatophyta</taxon>
        <taxon>Magnoliopsida</taxon>
        <taxon>eudicotyledons</taxon>
        <taxon>Gunneridae</taxon>
        <taxon>Pentapetalae</taxon>
        <taxon>Caryophyllales</taxon>
        <taxon>Caryophyllaceae</taxon>
        <taxon>Caryophylleae</taxon>
        <taxon>Saponaria</taxon>
    </lineage>
</organism>
<sequence length="83" mass="9606">MRVCNMVCNMVLLLLLNAFCRYYSSIARVTSLFSTHLLSSYVQPLNPLLFPLLSKPPLSQTQPLQYIIISDHYIRLNEIFKSN</sequence>
<name>A0AAW1HEW9_SAPOF</name>
<keyword evidence="1" id="KW-0732">Signal</keyword>
<dbReference type="Proteomes" id="UP001443914">
    <property type="component" value="Unassembled WGS sequence"/>
</dbReference>
<feature type="chain" id="PRO_5043844721" description="Secreted protein" evidence="1">
    <location>
        <begin position="28"/>
        <end position="83"/>
    </location>
</feature>
<keyword evidence="3" id="KW-1185">Reference proteome</keyword>
<accession>A0AAW1HEW9</accession>
<feature type="signal peptide" evidence="1">
    <location>
        <begin position="1"/>
        <end position="27"/>
    </location>
</feature>
<dbReference type="AlphaFoldDB" id="A0AAW1HEW9"/>
<protein>
    <recommendedName>
        <fullName evidence="4">Secreted protein</fullName>
    </recommendedName>
</protein>
<reference evidence="2" key="1">
    <citation type="submission" date="2024-03" db="EMBL/GenBank/DDBJ databases">
        <title>WGS assembly of Saponaria officinalis var. Norfolk2.</title>
        <authorList>
            <person name="Jenkins J."/>
            <person name="Shu S."/>
            <person name="Grimwood J."/>
            <person name="Barry K."/>
            <person name="Goodstein D."/>
            <person name="Schmutz J."/>
            <person name="Leebens-Mack J."/>
            <person name="Osbourn A."/>
        </authorList>
    </citation>
    <scope>NUCLEOTIDE SEQUENCE [LARGE SCALE GENOMIC DNA]</scope>
    <source>
        <strain evidence="2">JIC</strain>
    </source>
</reference>
<dbReference type="EMBL" id="JBDFQZ010000012">
    <property type="protein sequence ID" value="KAK9674577.1"/>
    <property type="molecule type" value="Genomic_DNA"/>
</dbReference>